<dbReference type="Pfam" id="PF07730">
    <property type="entry name" value="HisKA_3"/>
    <property type="match status" value="1"/>
</dbReference>
<keyword evidence="6" id="KW-0418">Kinase</keyword>
<keyword evidence="4" id="KW-0808">Transferase</keyword>
<dbReference type="InterPro" id="IPR036890">
    <property type="entry name" value="HATPase_C_sf"/>
</dbReference>
<organism evidence="11 12">
    <name type="scientific">Brevibacterium aurantiacum</name>
    <dbReference type="NCBI Taxonomy" id="273384"/>
    <lineage>
        <taxon>Bacteria</taxon>
        <taxon>Bacillati</taxon>
        <taxon>Actinomycetota</taxon>
        <taxon>Actinomycetes</taxon>
        <taxon>Micrococcales</taxon>
        <taxon>Brevibacteriaceae</taxon>
        <taxon>Brevibacterium</taxon>
    </lineage>
</organism>
<feature type="transmembrane region" description="Helical" evidence="9">
    <location>
        <begin position="77"/>
        <end position="104"/>
    </location>
</feature>
<keyword evidence="8" id="KW-0902">Two-component regulatory system</keyword>
<reference evidence="11 12" key="1">
    <citation type="submission" date="2019-07" db="EMBL/GenBank/DDBJ databases">
        <title>Draft genome sequence of Brevibacterium aurantiacum XU54 isolated from Xinjiang China.</title>
        <authorList>
            <person name="Xu X."/>
        </authorList>
    </citation>
    <scope>NUCLEOTIDE SEQUENCE [LARGE SCALE GENOMIC DNA]</scope>
    <source>
        <strain evidence="11 12">XU54</strain>
    </source>
</reference>
<keyword evidence="9" id="KW-0812">Transmembrane</keyword>
<dbReference type="Gene3D" id="3.30.565.10">
    <property type="entry name" value="Histidine kinase-like ATPase, C-terminal domain"/>
    <property type="match status" value="1"/>
</dbReference>
<comment type="catalytic activity">
    <reaction evidence="1">
        <text>ATP + protein L-histidine = ADP + protein N-phospho-L-histidine.</text>
        <dbReference type="EC" id="2.7.13.3"/>
    </reaction>
</comment>
<keyword evidence="3" id="KW-0597">Phosphoprotein</keyword>
<evidence type="ECO:0000256" key="2">
    <source>
        <dbReference type="ARBA" id="ARBA00012438"/>
    </source>
</evidence>
<dbReference type="InterPro" id="IPR050482">
    <property type="entry name" value="Sensor_HK_TwoCompSys"/>
</dbReference>
<keyword evidence="9" id="KW-1133">Transmembrane helix</keyword>
<evidence type="ECO:0000259" key="10">
    <source>
        <dbReference type="Pfam" id="PF07730"/>
    </source>
</evidence>
<dbReference type="InterPro" id="IPR011712">
    <property type="entry name" value="Sig_transdc_His_kin_sub3_dim/P"/>
</dbReference>
<evidence type="ECO:0000256" key="7">
    <source>
        <dbReference type="ARBA" id="ARBA00022840"/>
    </source>
</evidence>
<sequence length="410" mass="43617">MATPVNRAVVDVREGSWPLMREAWISAGYVMVAVAFAFVPDIGIEWRSAPESPMVSGSIVAAVLLGLAHLFRKRIPVAVIVIGAAILLAEAVWTGTTSIGVILIECDAIYNLVTVRSTPRTWRLLPVIAAACLSLAVVGLLLANVLAASVLQATILLLAVGVTLWWGMTVRIPMNEAIHERERAFLLAEAAEASQREVLTAARFQISRELHDAISGHLSAIAMQSAAVTAAPEPPDATELTAHIRQMRILSLEAMADMRALIDVLRTEESGPIASPRTWSSVGELLDHVISAGTPVTVTGDAPQSAVFDPPVAVAAYNVVHEGLVNAAKHAPGADVVIDMTNSGDEFEIMVTNRCVTRGPGDSPNSGYGLIGLAERVRLCGGRIDSEQSHRSWTLRALLPQSAGREVNHA</sequence>
<dbReference type="GO" id="GO:0000155">
    <property type="term" value="F:phosphorelay sensor kinase activity"/>
    <property type="evidence" value="ECO:0007669"/>
    <property type="project" value="InterPro"/>
</dbReference>
<accession>A0A556CK28</accession>
<proteinExistence type="predicted"/>
<evidence type="ECO:0000256" key="3">
    <source>
        <dbReference type="ARBA" id="ARBA00022553"/>
    </source>
</evidence>
<evidence type="ECO:0000313" key="11">
    <source>
        <dbReference type="EMBL" id="TSI17787.1"/>
    </source>
</evidence>
<dbReference type="GO" id="GO:0046983">
    <property type="term" value="F:protein dimerization activity"/>
    <property type="evidence" value="ECO:0007669"/>
    <property type="project" value="InterPro"/>
</dbReference>
<keyword evidence="12" id="KW-1185">Reference proteome</keyword>
<dbReference type="EMBL" id="VLTK01000003">
    <property type="protein sequence ID" value="TSI17787.1"/>
    <property type="molecule type" value="Genomic_DNA"/>
</dbReference>
<dbReference type="PANTHER" id="PTHR24421:SF10">
    <property type="entry name" value="NITRATE_NITRITE SENSOR PROTEIN NARQ"/>
    <property type="match status" value="1"/>
</dbReference>
<dbReference type="EC" id="2.7.13.3" evidence="2"/>
<dbReference type="Gene3D" id="1.20.5.1930">
    <property type="match status" value="1"/>
</dbReference>
<feature type="transmembrane region" description="Helical" evidence="9">
    <location>
        <begin position="54"/>
        <end position="71"/>
    </location>
</feature>
<evidence type="ECO:0000256" key="6">
    <source>
        <dbReference type="ARBA" id="ARBA00022777"/>
    </source>
</evidence>
<dbReference type="CDD" id="cd16917">
    <property type="entry name" value="HATPase_UhpB-NarQ-NarX-like"/>
    <property type="match status" value="1"/>
</dbReference>
<dbReference type="SUPFAM" id="SSF55874">
    <property type="entry name" value="ATPase domain of HSP90 chaperone/DNA topoisomerase II/histidine kinase"/>
    <property type="match status" value="1"/>
</dbReference>
<dbReference type="GO" id="GO:0005524">
    <property type="term" value="F:ATP binding"/>
    <property type="evidence" value="ECO:0007669"/>
    <property type="project" value="UniProtKB-KW"/>
</dbReference>
<dbReference type="AlphaFoldDB" id="A0A556CK28"/>
<gene>
    <name evidence="11" type="ORF">FO013_06230</name>
</gene>
<evidence type="ECO:0000313" key="12">
    <source>
        <dbReference type="Proteomes" id="UP000316406"/>
    </source>
</evidence>
<dbReference type="RefSeq" id="WP_143921702.1">
    <property type="nucleotide sequence ID" value="NZ_VLTK01000003.1"/>
</dbReference>
<keyword evidence="5" id="KW-0547">Nucleotide-binding</keyword>
<keyword evidence="7" id="KW-0067">ATP-binding</keyword>
<evidence type="ECO:0000256" key="8">
    <source>
        <dbReference type="ARBA" id="ARBA00023012"/>
    </source>
</evidence>
<evidence type="ECO:0000256" key="5">
    <source>
        <dbReference type="ARBA" id="ARBA00022741"/>
    </source>
</evidence>
<evidence type="ECO:0000256" key="4">
    <source>
        <dbReference type="ARBA" id="ARBA00022679"/>
    </source>
</evidence>
<dbReference type="GO" id="GO:0016020">
    <property type="term" value="C:membrane"/>
    <property type="evidence" value="ECO:0007669"/>
    <property type="project" value="InterPro"/>
</dbReference>
<feature type="transmembrane region" description="Helical" evidence="9">
    <location>
        <begin position="149"/>
        <end position="168"/>
    </location>
</feature>
<feature type="transmembrane region" description="Helical" evidence="9">
    <location>
        <begin position="124"/>
        <end position="143"/>
    </location>
</feature>
<name>A0A556CK28_BREAU</name>
<dbReference type="Proteomes" id="UP000316406">
    <property type="component" value="Unassembled WGS sequence"/>
</dbReference>
<feature type="domain" description="Signal transduction histidine kinase subgroup 3 dimerisation and phosphoacceptor" evidence="10">
    <location>
        <begin position="203"/>
        <end position="268"/>
    </location>
</feature>
<feature type="transmembrane region" description="Helical" evidence="9">
    <location>
        <begin position="23"/>
        <end position="42"/>
    </location>
</feature>
<evidence type="ECO:0000256" key="1">
    <source>
        <dbReference type="ARBA" id="ARBA00000085"/>
    </source>
</evidence>
<evidence type="ECO:0000256" key="9">
    <source>
        <dbReference type="SAM" id="Phobius"/>
    </source>
</evidence>
<dbReference type="PANTHER" id="PTHR24421">
    <property type="entry name" value="NITRATE/NITRITE SENSOR PROTEIN NARX-RELATED"/>
    <property type="match status" value="1"/>
</dbReference>
<protein>
    <recommendedName>
        <fullName evidence="2">histidine kinase</fullName>
        <ecNumber evidence="2">2.7.13.3</ecNumber>
    </recommendedName>
</protein>
<dbReference type="OrthoDB" id="227596at2"/>
<comment type="caution">
    <text evidence="11">The sequence shown here is derived from an EMBL/GenBank/DDBJ whole genome shotgun (WGS) entry which is preliminary data.</text>
</comment>
<keyword evidence="9" id="KW-0472">Membrane</keyword>